<keyword evidence="8" id="KW-1185">Reference proteome</keyword>
<dbReference type="InterPro" id="IPR001841">
    <property type="entry name" value="Znf_RING"/>
</dbReference>
<dbReference type="InterPro" id="IPR018957">
    <property type="entry name" value="Znf_C3HC4_RING-type"/>
</dbReference>
<feature type="compositionally biased region" description="Acidic residues" evidence="5">
    <location>
        <begin position="164"/>
        <end position="173"/>
    </location>
</feature>
<feature type="region of interest" description="Disordered" evidence="5">
    <location>
        <begin position="146"/>
        <end position="173"/>
    </location>
</feature>
<dbReference type="STRING" id="97359.A0A550CTH7"/>
<evidence type="ECO:0000259" key="6">
    <source>
        <dbReference type="PROSITE" id="PS50089"/>
    </source>
</evidence>
<dbReference type="GO" id="GO:0008270">
    <property type="term" value="F:zinc ion binding"/>
    <property type="evidence" value="ECO:0007669"/>
    <property type="project" value="UniProtKB-KW"/>
</dbReference>
<dbReference type="Proteomes" id="UP000320762">
    <property type="component" value="Unassembled WGS sequence"/>
</dbReference>
<evidence type="ECO:0000256" key="3">
    <source>
        <dbReference type="ARBA" id="ARBA00022833"/>
    </source>
</evidence>
<name>A0A550CTH7_9AGAR</name>
<dbReference type="PROSITE" id="PS50089">
    <property type="entry name" value="ZF_RING_2"/>
    <property type="match status" value="1"/>
</dbReference>
<sequence>MSNEINAQTMADLFFSSEPLVNEEQLRQRLAELTSALDLPVKELSPQEVDDLLEGLPRLTEEQVDKLGHKESVCPICFNALLSILSEEETAIAMDSPAHPIEELGVTRLAADWQCGHIFCRRDISKWIRDGHDSCPACRGKLIKTSENTTEARSPDSPTPAGDEGGDEPLSIDEDPLAMFEGFTMTPGIQNLARAFFTSVSASSPRDSADDDRHEFAGMYS</sequence>
<dbReference type="Pfam" id="PF00097">
    <property type="entry name" value="zf-C3HC4"/>
    <property type="match status" value="1"/>
</dbReference>
<dbReference type="EMBL" id="VDMD01000002">
    <property type="protein sequence ID" value="TRM68085.1"/>
    <property type="molecule type" value="Genomic_DNA"/>
</dbReference>
<comment type="caution">
    <text evidence="7">The sequence shown here is derived from an EMBL/GenBank/DDBJ whole genome shotgun (WGS) entry which is preliminary data.</text>
</comment>
<feature type="region of interest" description="Disordered" evidence="5">
    <location>
        <begin position="200"/>
        <end position="221"/>
    </location>
</feature>
<gene>
    <name evidence="7" type="ORF">BD626DRAFT_110895</name>
</gene>
<keyword evidence="1" id="KW-0479">Metal-binding</keyword>
<dbReference type="Gene3D" id="3.30.40.10">
    <property type="entry name" value="Zinc/RING finger domain, C3HC4 (zinc finger)"/>
    <property type="match status" value="1"/>
</dbReference>
<evidence type="ECO:0000256" key="2">
    <source>
        <dbReference type="ARBA" id="ARBA00022771"/>
    </source>
</evidence>
<evidence type="ECO:0000256" key="1">
    <source>
        <dbReference type="ARBA" id="ARBA00022723"/>
    </source>
</evidence>
<evidence type="ECO:0000256" key="4">
    <source>
        <dbReference type="PROSITE-ProRule" id="PRU00175"/>
    </source>
</evidence>
<protein>
    <recommendedName>
        <fullName evidence="6">RING-type domain-containing protein</fullName>
    </recommendedName>
</protein>
<proteinExistence type="predicted"/>
<evidence type="ECO:0000313" key="8">
    <source>
        <dbReference type="Proteomes" id="UP000320762"/>
    </source>
</evidence>
<keyword evidence="2 4" id="KW-0863">Zinc-finger</keyword>
<accession>A0A550CTH7</accession>
<organism evidence="7 8">
    <name type="scientific">Schizophyllum amplum</name>
    <dbReference type="NCBI Taxonomy" id="97359"/>
    <lineage>
        <taxon>Eukaryota</taxon>
        <taxon>Fungi</taxon>
        <taxon>Dikarya</taxon>
        <taxon>Basidiomycota</taxon>
        <taxon>Agaricomycotina</taxon>
        <taxon>Agaricomycetes</taxon>
        <taxon>Agaricomycetidae</taxon>
        <taxon>Agaricales</taxon>
        <taxon>Schizophyllaceae</taxon>
        <taxon>Schizophyllum</taxon>
    </lineage>
</organism>
<keyword evidence="3" id="KW-0862">Zinc</keyword>
<dbReference type="InterPro" id="IPR013083">
    <property type="entry name" value="Znf_RING/FYVE/PHD"/>
</dbReference>
<dbReference type="SUPFAM" id="SSF57850">
    <property type="entry name" value="RING/U-box"/>
    <property type="match status" value="1"/>
</dbReference>
<dbReference type="AlphaFoldDB" id="A0A550CTH7"/>
<evidence type="ECO:0000313" key="7">
    <source>
        <dbReference type="EMBL" id="TRM68085.1"/>
    </source>
</evidence>
<feature type="domain" description="RING-type" evidence="6">
    <location>
        <begin position="74"/>
        <end position="139"/>
    </location>
</feature>
<dbReference type="OrthoDB" id="8062037at2759"/>
<evidence type="ECO:0000256" key="5">
    <source>
        <dbReference type="SAM" id="MobiDB-lite"/>
    </source>
</evidence>
<reference evidence="7 8" key="1">
    <citation type="journal article" date="2019" name="New Phytol.">
        <title>Comparative genomics reveals unique wood-decay strategies and fruiting body development in the Schizophyllaceae.</title>
        <authorList>
            <person name="Almasi E."/>
            <person name="Sahu N."/>
            <person name="Krizsan K."/>
            <person name="Balint B."/>
            <person name="Kovacs G.M."/>
            <person name="Kiss B."/>
            <person name="Cseklye J."/>
            <person name="Drula E."/>
            <person name="Henrissat B."/>
            <person name="Nagy I."/>
            <person name="Chovatia M."/>
            <person name="Adam C."/>
            <person name="LaButti K."/>
            <person name="Lipzen A."/>
            <person name="Riley R."/>
            <person name="Grigoriev I.V."/>
            <person name="Nagy L.G."/>
        </authorList>
    </citation>
    <scope>NUCLEOTIDE SEQUENCE [LARGE SCALE GENOMIC DNA]</scope>
    <source>
        <strain evidence="7 8">NL-1724</strain>
    </source>
</reference>
<feature type="compositionally biased region" description="Basic and acidic residues" evidence="5">
    <location>
        <begin position="207"/>
        <end position="221"/>
    </location>
</feature>